<dbReference type="EMBL" id="JAPVER010000020">
    <property type="protein sequence ID" value="MCZ3365785.1"/>
    <property type="molecule type" value="Genomic_DNA"/>
</dbReference>
<evidence type="ECO:0000313" key="4">
    <source>
        <dbReference type="EMBL" id="MCZ3371249.1"/>
    </source>
</evidence>
<accession>A0A9E5DLM6</accession>
<name>A0A9E5DLM6_9EURY</name>
<dbReference type="Proteomes" id="UP001074446">
    <property type="component" value="Unassembled WGS sequence"/>
</dbReference>
<keyword evidence="5" id="KW-1185">Reference proteome</keyword>
<organism evidence="3 5">
    <name type="scientific">Methanobacterium veterum</name>
    <dbReference type="NCBI Taxonomy" id="408577"/>
    <lineage>
        <taxon>Archaea</taxon>
        <taxon>Methanobacteriati</taxon>
        <taxon>Methanobacteriota</taxon>
        <taxon>Methanomada group</taxon>
        <taxon>Methanobacteria</taxon>
        <taxon>Methanobacteriales</taxon>
        <taxon>Methanobacteriaceae</taxon>
        <taxon>Methanobacterium</taxon>
    </lineage>
</organism>
<proteinExistence type="predicted"/>
<protein>
    <recommendedName>
        <fullName evidence="2">CARDB domain-containing protein</fullName>
    </recommendedName>
</protein>
<feature type="domain" description="CARDB" evidence="2">
    <location>
        <begin position="415"/>
        <end position="514"/>
    </location>
</feature>
<feature type="transmembrane region" description="Helical" evidence="1">
    <location>
        <begin position="279"/>
        <end position="297"/>
    </location>
</feature>
<dbReference type="InterPro" id="IPR013783">
    <property type="entry name" value="Ig-like_fold"/>
</dbReference>
<sequence>MIKSRLKISILILIFLISTISSAAVISASINQSRSLNITDEDILTNDTNQTENSTNQTTDNQTINQTMDNQTRDALISNLSQSVGELNIMCNESNETAIAEYSGQKLQELKSSVNSSNMSSTTKKKLLLNINTALQTNNAAINSINDVNEEQAKSELQYEYNLLNQINAQIAAANGTVISTNDADNLTNKVNQIKAGHENGNAWIVENNPDMQITQTTQYYAKIQDKIDEIKNITAQLKAGGVSMEVKIVDASDLQLTENGTYTLKGNSSTNVNGTLKAHAFIPLIVIAVAGVMITINSYAMASIDTDAEVEYLEKTEGPVCQDCRNKMFELNFAGIFLGTVITWGIAIECMDSVILAEYGLGILDYQDFISEISGAVLAGAFKTANDAVGDGCDHEWCIFYKFKYYDLSGELNPPITAFLNEPNTINVTVFTNKWGNINKSFDVSLYVNSTDGTGGNPMQYQLVSTQRVNGLNGKSNITLPFSWTPTVRGTNSLKVVVDEGNEVNETDEGNNGAYGTVNVMAIDRMQLINTTSEPSSNDPNQPRSITYYFKADHPLLLDPGVFIRTPTFVYETTNPVYSPDGFQVFYPYGAIWQYYSDSPDGPWNACFSNPYVTCEPNVTSYFVTHWASGSGYHQYFAVKMMVHSSDYWGDSILKTRLENFYAIENK</sequence>
<dbReference type="EMBL" id="JAPVES010000024">
    <property type="protein sequence ID" value="MCZ3371249.1"/>
    <property type="molecule type" value="Genomic_DNA"/>
</dbReference>
<keyword evidence="1" id="KW-1133">Transmembrane helix</keyword>
<dbReference type="Proteomes" id="UP001068021">
    <property type="component" value="Unassembled WGS sequence"/>
</dbReference>
<evidence type="ECO:0000313" key="3">
    <source>
        <dbReference type="EMBL" id="MCZ3365785.1"/>
    </source>
</evidence>
<feature type="transmembrane region" description="Helical" evidence="1">
    <location>
        <begin position="332"/>
        <end position="349"/>
    </location>
</feature>
<reference evidence="3" key="1">
    <citation type="submission" date="2022-12" db="EMBL/GenBank/DDBJ databases">
        <title>Reclassification of two methanogenic archaea species isolated from the Kolyma lowland permafrost.</title>
        <authorList>
            <person name="Trubitsyn V.E."/>
            <person name="Rivkina E.M."/>
            <person name="Shcherbakova V.A."/>
        </authorList>
    </citation>
    <scope>NUCLEOTIDE SEQUENCE</scope>
    <source>
        <strain evidence="3">M2</strain>
        <strain evidence="4">MK4</strain>
    </source>
</reference>
<dbReference type="Gene3D" id="2.60.40.10">
    <property type="entry name" value="Immunoglobulins"/>
    <property type="match status" value="1"/>
</dbReference>
<evidence type="ECO:0000313" key="5">
    <source>
        <dbReference type="Proteomes" id="UP001068021"/>
    </source>
</evidence>
<keyword evidence="1" id="KW-0472">Membrane</keyword>
<dbReference type="AlphaFoldDB" id="A0A9E5DLM6"/>
<keyword evidence="1" id="KW-0812">Transmembrane</keyword>
<dbReference type="Pfam" id="PF07705">
    <property type="entry name" value="CARDB"/>
    <property type="match status" value="1"/>
</dbReference>
<evidence type="ECO:0000259" key="2">
    <source>
        <dbReference type="Pfam" id="PF07705"/>
    </source>
</evidence>
<dbReference type="InterPro" id="IPR011635">
    <property type="entry name" value="CARDB"/>
</dbReference>
<comment type="caution">
    <text evidence="3">The sequence shown here is derived from an EMBL/GenBank/DDBJ whole genome shotgun (WGS) entry which is preliminary data.</text>
</comment>
<gene>
    <name evidence="4" type="ORF">O3H35_01210</name>
    <name evidence="3" type="ORF">O3H54_07795</name>
</gene>
<evidence type="ECO:0000256" key="1">
    <source>
        <dbReference type="SAM" id="Phobius"/>
    </source>
</evidence>
<dbReference type="RefSeq" id="WP_048081944.1">
    <property type="nucleotide sequence ID" value="NZ_JAPVER010000020.1"/>
</dbReference>